<name>A0A7J8NJ33_9ROSI</name>
<evidence type="ECO:0000313" key="1">
    <source>
        <dbReference type="EMBL" id="MBA0576906.1"/>
    </source>
</evidence>
<protein>
    <submittedName>
        <fullName evidence="1">Uncharacterized protein</fullName>
    </submittedName>
</protein>
<gene>
    <name evidence="1" type="ORF">Golob_023895</name>
</gene>
<accession>A0A7J8NJ33</accession>
<dbReference type="AlphaFoldDB" id="A0A7J8NJ33"/>
<evidence type="ECO:0000313" key="2">
    <source>
        <dbReference type="Proteomes" id="UP000593572"/>
    </source>
</evidence>
<feature type="non-terminal residue" evidence="1">
    <location>
        <position position="1"/>
    </location>
</feature>
<dbReference type="EMBL" id="JABEZX010352133">
    <property type="protein sequence ID" value="MBA0576906.1"/>
    <property type="molecule type" value="Genomic_DNA"/>
</dbReference>
<sequence length="56" mass="6539">MLAEKRVKVDSSDVRGMTSRRKSGWQFYRICVKRMSNGEPRGCFHMRFCIDAAILI</sequence>
<comment type="caution">
    <text evidence="1">The sequence shown here is derived from an EMBL/GenBank/DDBJ whole genome shotgun (WGS) entry which is preliminary data.</text>
</comment>
<reference evidence="1 2" key="1">
    <citation type="journal article" date="2019" name="Genome Biol. Evol.">
        <title>Insights into the evolution of the New World diploid cottons (Gossypium, subgenus Houzingenia) based on genome sequencing.</title>
        <authorList>
            <person name="Grover C.E."/>
            <person name="Arick M.A. 2nd"/>
            <person name="Thrash A."/>
            <person name="Conover J.L."/>
            <person name="Sanders W.S."/>
            <person name="Peterson D.G."/>
            <person name="Frelichowski J.E."/>
            <person name="Scheffler J.A."/>
            <person name="Scheffler B.E."/>
            <person name="Wendel J.F."/>
        </authorList>
    </citation>
    <scope>NUCLEOTIDE SEQUENCE [LARGE SCALE GENOMIC DNA]</scope>
    <source>
        <strain evidence="1">157</strain>
        <tissue evidence="1">Leaf</tissue>
    </source>
</reference>
<organism evidence="1 2">
    <name type="scientific">Gossypium lobatum</name>
    <dbReference type="NCBI Taxonomy" id="34289"/>
    <lineage>
        <taxon>Eukaryota</taxon>
        <taxon>Viridiplantae</taxon>
        <taxon>Streptophyta</taxon>
        <taxon>Embryophyta</taxon>
        <taxon>Tracheophyta</taxon>
        <taxon>Spermatophyta</taxon>
        <taxon>Magnoliopsida</taxon>
        <taxon>eudicotyledons</taxon>
        <taxon>Gunneridae</taxon>
        <taxon>Pentapetalae</taxon>
        <taxon>rosids</taxon>
        <taxon>malvids</taxon>
        <taxon>Malvales</taxon>
        <taxon>Malvaceae</taxon>
        <taxon>Malvoideae</taxon>
        <taxon>Gossypium</taxon>
    </lineage>
</organism>
<proteinExistence type="predicted"/>
<dbReference type="Proteomes" id="UP000593572">
    <property type="component" value="Unassembled WGS sequence"/>
</dbReference>
<keyword evidence="2" id="KW-1185">Reference proteome</keyword>